<accession>A0A6A6VVF7</accession>
<keyword evidence="2" id="KW-1185">Reference proteome</keyword>
<evidence type="ECO:0000313" key="2">
    <source>
        <dbReference type="Proteomes" id="UP000799437"/>
    </source>
</evidence>
<evidence type="ECO:0000313" key="1">
    <source>
        <dbReference type="EMBL" id="KAF2753776.1"/>
    </source>
</evidence>
<dbReference type="OrthoDB" id="185373at2759"/>
<organism evidence="1 2">
    <name type="scientific">Pseudovirgaria hyperparasitica</name>
    <dbReference type="NCBI Taxonomy" id="470096"/>
    <lineage>
        <taxon>Eukaryota</taxon>
        <taxon>Fungi</taxon>
        <taxon>Dikarya</taxon>
        <taxon>Ascomycota</taxon>
        <taxon>Pezizomycotina</taxon>
        <taxon>Dothideomycetes</taxon>
        <taxon>Dothideomycetes incertae sedis</taxon>
        <taxon>Acrospermales</taxon>
        <taxon>Acrospermaceae</taxon>
        <taxon>Pseudovirgaria</taxon>
    </lineage>
</organism>
<dbReference type="Proteomes" id="UP000799437">
    <property type="component" value="Unassembled WGS sequence"/>
</dbReference>
<dbReference type="GeneID" id="54490736"/>
<reference evidence="1" key="1">
    <citation type="journal article" date="2020" name="Stud. Mycol.">
        <title>101 Dothideomycetes genomes: a test case for predicting lifestyles and emergence of pathogens.</title>
        <authorList>
            <person name="Haridas S."/>
            <person name="Albert R."/>
            <person name="Binder M."/>
            <person name="Bloem J."/>
            <person name="Labutti K."/>
            <person name="Salamov A."/>
            <person name="Andreopoulos B."/>
            <person name="Baker S."/>
            <person name="Barry K."/>
            <person name="Bills G."/>
            <person name="Bluhm B."/>
            <person name="Cannon C."/>
            <person name="Castanera R."/>
            <person name="Culley D."/>
            <person name="Daum C."/>
            <person name="Ezra D."/>
            <person name="Gonzalez J."/>
            <person name="Henrissat B."/>
            <person name="Kuo A."/>
            <person name="Liang C."/>
            <person name="Lipzen A."/>
            <person name="Lutzoni F."/>
            <person name="Magnuson J."/>
            <person name="Mondo S."/>
            <person name="Nolan M."/>
            <person name="Ohm R."/>
            <person name="Pangilinan J."/>
            <person name="Park H.-J."/>
            <person name="Ramirez L."/>
            <person name="Alfaro M."/>
            <person name="Sun H."/>
            <person name="Tritt A."/>
            <person name="Yoshinaga Y."/>
            <person name="Zwiers L.-H."/>
            <person name="Turgeon B."/>
            <person name="Goodwin S."/>
            <person name="Spatafora J."/>
            <person name="Crous P."/>
            <person name="Grigoriev I."/>
        </authorList>
    </citation>
    <scope>NUCLEOTIDE SEQUENCE</scope>
    <source>
        <strain evidence="1">CBS 121739</strain>
    </source>
</reference>
<gene>
    <name evidence="1" type="ORF">EJ05DRAFT_541765</name>
</gene>
<proteinExistence type="predicted"/>
<dbReference type="RefSeq" id="XP_033596227.1">
    <property type="nucleotide sequence ID" value="XM_033749682.1"/>
</dbReference>
<dbReference type="EMBL" id="ML996583">
    <property type="protein sequence ID" value="KAF2753776.1"/>
    <property type="molecule type" value="Genomic_DNA"/>
</dbReference>
<protein>
    <submittedName>
        <fullName evidence="1">Uncharacterized protein</fullName>
    </submittedName>
</protein>
<sequence>MASKKIVNGVICPHAPFLVPRSCWSLLSCVDQRISVSRWPPALQQHFATDSAPKKQSKYLLRKKVESYKRDHKVKHYGVPDSAEKLDTIMRCREFLHNGELAEVMRLYPVLIAEALLSPRDTKTIAQLVHRKIRGTRNRNFDGSGLLAFTNILVRDLQARRLPPESQAIVHLLSIYKETKEYESGVQLWQWLVQQNEEYVSQEIYGSAIELLAYQGEVPLSELEDLYATALKRFPDGFIEYHISPEAVLPDRSQPNRIRIKAMLLQGIITARLLHRDWRNAYIGLDVCLRLFPTQTPWRIFEVFLQERPYAEAFPVFMMACRSGLCPKPEALTIWLNAMTQSIKVNSISHCLLIVRGFAAALQGYVGAGGQLAPHLLGVVVKALDSMVPFRSFEQKPSENGKLVLECAEQLMSLFYYTGIHPTLPTLGTLITLAGKAGRADIFESATNMMTQNSTDRNPIQYRICLVAAGQLGSKSVLERVWQDIVDEAQARGYQLTQTEWVAFAYAGKVTRHVKYVAAQMEALSHTMTEEIQESIRTTLDGPTLSAKDNLREFDHEALELNLQQFMTTFNQVARMLQANDLQYFKDSSLPMILGPPIITASDEVLRAVYDKLTTVPDQPIPEHNSQTQIFVSTTGIPLADLRFANWKTINEILALAEHYEASRSSVLKQNMESGSPFDSVKFSQNLAHYYSDAEVARLTTIEKSAVDSAAQQDAEEQSVEDAINSVFDKRGRLLEPLGSQKSDEDVEVETKWAEVLKEHVEDESAVMTQVLRLRGRKA</sequence>
<name>A0A6A6VVF7_9PEZI</name>
<dbReference type="AlphaFoldDB" id="A0A6A6VVF7"/>